<dbReference type="Pfam" id="PF20467">
    <property type="entry name" value="MmeI_C"/>
    <property type="match status" value="1"/>
</dbReference>
<evidence type="ECO:0000256" key="4">
    <source>
        <dbReference type="ARBA" id="ARBA00047942"/>
    </source>
</evidence>
<dbReference type="GO" id="GO:0032259">
    <property type="term" value="P:methylation"/>
    <property type="evidence" value="ECO:0007669"/>
    <property type="project" value="UniProtKB-KW"/>
</dbReference>
<keyword evidence="11" id="KW-1185">Reference proteome</keyword>
<evidence type="ECO:0000259" key="6">
    <source>
        <dbReference type="Pfam" id="PF20465"/>
    </source>
</evidence>
<feature type="domain" description="MmeI-like helicase spacer" evidence="6">
    <location>
        <begin position="171"/>
        <end position="248"/>
    </location>
</feature>
<dbReference type="PANTHER" id="PTHR33841:SF1">
    <property type="entry name" value="DNA METHYLTRANSFERASE A"/>
    <property type="match status" value="1"/>
</dbReference>
<evidence type="ECO:0000259" key="9">
    <source>
        <dbReference type="Pfam" id="PF20473"/>
    </source>
</evidence>
<feature type="domain" description="MmeI-like N-terminal" evidence="5">
    <location>
        <begin position="4"/>
        <end position="159"/>
    </location>
</feature>
<dbReference type="Pfam" id="PF20473">
    <property type="entry name" value="MmeI_Mtase"/>
    <property type="match status" value="1"/>
</dbReference>
<dbReference type="Proteomes" id="UP001589858">
    <property type="component" value="Unassembled WGS sequence"/>
</dbReference>
<dbReference type="PANTHER" id="PTHR33841">
    <property type="entry name" value="DNA METHYLTRANSFERASE YEEA-RELATED"/>
    <property type="match status" value="1"/>
</dbReference>
<proteinExistence type="predicted"/>
<evidence type="ECO:0000259" key="7">
    <source>
        <dbReference type="Pfam" id="PF20466"/>
    </source>
</evidence>
<dbReference type="InterPro" id="IPR002052">
    <property type="entry name" value="DNA_methylase_N6_adenine_CS"/>
</dbReference>
<feature type="domain" description="MmeI-like DNA-methyltransferase" evidence="9">
    <location>
        <begin position="332"/>
        <end position="616"/>
    </location>
</feature>
<comment type="catalytic activity">
    <reaction evidence="4">
        <text>a 2'-deoxyadenosine in DNA + S-adenosyl-L-methionine = an N(6)-methyl-2'-deoxyadenosine in DNA + S-adenosyl-L-homocysteine + H(+)</text>
        <dbReference type="Rhea" id="RHEA:15197"/>
        <dbReference type="Rhea" id="RHEA-COMP:12418"/>
        <dbReference type="Rhea" id="RHEA-COMP:12419"/>
        <dbReference type="ChEBI" id="CHEBI:15378"/>
        <dbReference type="ChEBI" id="CHEBI:57856"/>
        <dbReference type="ChEBI" id="CHEBI:59789"/>
        <dbReference type="ChEBI" id="CHEBI:90615"/>
        <dbReference type="ChEBI" id="CHEBI:90616"/>
        <dbReference type="EC" id="2.1.1.72"/>
    </reaction>
</comment>
<evidence type="ECO:0000313" key="11">
    <source>
        <dbReference type="Proteomes" id="UP001589858"/>
    </source>
</evidence>
<dbReference type="GO" id="GO:0008168">
    <property type="term" value="F:methyltransferase activity"/>
    <property type="evidence" value="ECO:0007669"/>
    <property type="project" value="UniProtKB-KW"/>
</dbReference>
<evidence type="ECO:0000256" key="3">
    <source>
        <dbReference type="ARBA" id="ARBA00022679"/>
    </source>
</evidence>
<feature type="domain" description="MmeI-like C-terminal" evidence="8">
    <location>
        <begin position="839"/>
        <end position="915"/>
    </location>
</feature>
<dbReference type="InterPro" id="IPR046817">
    <property type="entry name" value="MmeI_N"/>
</dbReference>
<dbReference type="Pfam" id="PF20464">
    <property type="entry name" value="MmeI_N"/>
    <property type="match status" value="1"/>
</dbReference>
<keyword evidence="2 10" id="KW-0489">Methyltransferase</keyword>
<dbReference type="Gene3D" id="3.40.50.150">
    <property type="entry name" value="Vaccinia Virus protein VP39"/>
    <property type="match status" value="1"/>
</dbReference>
<accession>A0ABV6S8W5</accession>
<dbReference type="InterPro" id="IPR050953">
    <property type="entry name" value="N4_N6_ade-DNA_methylase"/>
</dbReference>
<dbReference type="InterPro" id="IPR046820">
    <property type="entry name" value="MmeI_TRD"/>
</dbReference>
<evidence type="ECO:0000259" key="5">
    <source>
        <dbReference type="Pfam" id="PF20464"/>
    </source>
</evidence>
<dbReference type="InterPro" id="IPR046818">
    <property type="entry name" value="MmeI_C"/>
</dbReference>
<dbReference type="EC" id="2.1.1.72" evidence="1"/>
<evidence type="ECO:0000256" key="1">
    <source>
        <dbReference type="ARBA" id="ARBA00011900"/>
    </source>
</evidence>
<evidence type="ECO:0000259" key="8">
    <source>
        <dbReference type="Pfam" id="PF20467"/>
    </source>
</evidence>
<evidence type="ECO:0000313" key="10">
    <source>
        <dbReference type="EMBL" id="MFC0685456.1"/>
    </source>
</evidence>
<dbReference type="SUPFAM" id="SSF53335">
    <property type="entry name" value="S-adenosyl-L-methionine-dependent methyltransferases"/>
    <property type="match status" value="1"/>
</dbReference>
<dbReference type="Pfam" id="PF20466">
    <property type="entry name" value="MmeI_TRD"/>
    <property type="match status" value="1"/>
</dbReference>
<name>A0ABV6S8W5_9SPHN</name>
<dbReference type="PRINTS" id="PR00507">
    <property type="entry name" value="N12N6MTFRASE"/>
</dbReference>
<organism evidence="10 11">
    <name type="scientific">Novosphingobium clariflavum</name>
    <dbReference type="NCBI Taxonomy" id="2029884"/>
    <lineage>
        <taxon>Bacteria</taxon>
        <taxon>Pseudomonadati</taxon>
        <taxon>Pseudomonadota</taxon>
        <taxon>Alphaproteobacteria</taxon>
        <taxon>Sphingomonadales</taxon>
        <taxon>Sphingomonadaceae</taxon>
        <taxon>Novosphingobium</taxon>
    </lineage>
</organism>
<keyword evidence="3" id="KW-0808">Transferase</keyword>
<dbReference type="PROSITE" id="PS00092">
    <property type="entry name" value="N6_MTASE"/>
    <property type="match status" value="1"/>
</dbReference>
<dbReference type="RefSeq" id="WP_267225022.1">
    <property type="nucleotide sequence ID" value="NZ_JAPCWC010000054.1"/>
</dbReference>
<dbReference type="EMBL" id="JBHLTM010000049">
    <property type="protein sequence ID" value="MFC0685456.1"/>
    <property type="molecule type" value="Genomic_DNA"/>
</dbReference>
<dbReference type="InterPro" id="IPR046816">
    <property type="entry name" value="MmeI_Mtase"/>
</dbReference>
<gene>
    <name evidence="10" type="ORF">ACFFF8_12685</name>
</gene>
<dbReference type="InterPro" id="IPR046819">
    <property type="entry name" value="MmeI_hel"/>
</dbReference>
<sequence>MYISDIDEAVSRIAAAPFVADEFPFDFIAAYDAPPATITRIRNGTQNASDIDGGVLWRQKLHLLVCDAGQINEALARLLGSRATATQKAKFLLATDGVEVAAHDIDAEDTIFFPFSELGNRFGFFLPLAGYSRYKAADDNPIDVKAANRLRRLYDALIAENPEWEGDAKRHAMNLFMTRIIFCMFAEDTGIIPEHLFARTIHDHGGHAGEEMVHVLTSIFTAMSIREGERGDMPRWATDFPWVNGGLFAGDIEVPRFSRTAFRTLTEAAGLRWNEINADIFGSMIQVIVDPAHRHETGMHYTSVPNILKVLDPLFLDELRTEASRPALADNSREKARLKALLTRLSKIRVFDPACGSGNFLVIAYQELRKIERQVLDRLRAITGHAPGIWSHIELHNFYGIEISDFAAETAKLSLWIAKFQMDRAHRDMFGSAPPSLPLTDSGNIHNGNALAQDWLGACPAPISVNHRQKMPNLATAVDAHGTEEVIDGEVETYIVGNPPYIGARKMNDVQKAEMRTVAQGYTNKWTNIDYVGGWFIRAMQYSETVPNVCFAFVATNSLCQGQQVPTLWPILLENSLAIRFAHRSFKWINNAPKKAGVICVVVGMDRVHGGARTLFDGNLRQEVSTINAYLLPLPNIYIDERTAALCELPPMDFGNMPLDNGNLLIEPAEIEDFQSDPVASTFVRPIVGSKEAIRSIDRYCLWIEDDRIAQALAIPEIDRRIEATRVFRAGSPRPQTRSKARTPYKFGEIRQRNADHIIVVPSASSERRPYLPVLYMPGETIVSNLAFMMFDAPLWTISLIASRMHLLWIEAVCGKLKTDYRYSNTLGWYTFPVPSMSQADYKRLESCAENILLARAEVGGSIAEQYDPNNMHQLLIDAHTANDEAVESLYSGRGFRSDGDRLGHLFRRYAKLTADERGQEVDPEFALGMEGAA</sequence>
<protein>
    <recommendedName>
        <fullName evidence="1">site-specific DNA-methyltransferase (adenine-specific)</fullName>
        <ecNumber evidence="1">2.1.1.72</ecNumber>
    </recommendedName>
</protein>
<feature type="domain" description="MmeI-like target recognition" evidence="7">
    <location>
        <begin position="635"/>
        <end position="836"/>
    </location>
</feature>
<dbReference type="Pfam" id="PF20465">
    <property type="entry name" value="MmeI_hel"/>
    <property type="match status" value="1"/>
</dbReference>
<comment type="caution">
    <text evidence="10">The sequence shown here is derived from an EMBL/GenBank/DDBJ whole genome shotgun (WGS) entry which is preliminary data.</text>
</comment>
<evidence type="ECO:0000256" key="2">
    <source>
        <dbReference type="ARBA" id="ARBA00022603"/>
    </source>
</evidence>
<dbReference type="InterPro" id="IPR029063">
    <property type="entry name" value="SAM-dependent_MTases_sf"/>
</dbReference>
<reference evidence="10 11" key="1">
    <citation type="submission" date="2024-09" db="EMBL/GenBank/DDBJ databases">
        <authorList>
            <person name="Sun Q."/>
            <person name="Mori K."/>
        </authorList>
    </citation>
    <scope>NUCLEOTIDE SEQUENCE [LARGE SCALE GENOMIC DNA]</scope>
    <source>
        <strain evidence="10 11">CICC 11035S</strain>
    </source>
</reference>